<keyword evidence="2" id="KW-1185">Reference proteome</keyword>
<dbReference type="GO" id="GO:0016301">
    <property type="term" value="F:kinase activity"/>
    <property type="evidence" value="ECO:0007669"/>
    <property type="project" value="UniProtKB-KW"/>
</dbReference>
<accession>A0ABT4XAS8</accession>
<dbReference type="Gene3D" id="1.10.510.10">
    <property type="entry name" value="Transferase(Phosphotransferase) domain 1"/>
    <property type="match status" value="1"/>
</dbReference>
<organism evidence="1 2">
    <name type="scientific">Pseudomonas aestuarii</name>
    <dbReference type="NCBI Taxonomy" id="3018340"/>
    <lineage>
        <taxon>Bacteria</taxon>
        <taxon>Pseudomonadati</taxon>
        <taxon>Pseudomonadota</taxon>
        <taxon>Gammaproteobacteria</taxon>
        <taxon>Pseudomonadales</taxon>
        <taxon>Pseudomonadaceae</taxon>
        <taxon>Pseudomonas</taxon>
    </lineage>
</organism>
<dbReference type="SUPFAM" id="SSF56112">
    <property type="entry name" value="Protein kinase-like (PK-like)"/>
    <property type="match status" value="1"/>
</dbReference>
<dbReference type="Proteomes" id="UP001212042">
    <property type="component" value="Unassembled WGS sequence"/>
</dbReference>
<dbReference type="Pfam" id="PF06293">
    <property type="entry name" value="Kdo"/>
    <property type="match status" value="1"/>
</dbReference>
<evidence type="ECO:0000313" key="2">
    <source>
        <dbReference type="Proteomes" id="UP001212042"/>
    </source>
</evidence>
<dbReference type="RefSeq" id="WP_271345871.1">
    <property type="nucleotide sequence ID" value="NZ_JAQJZJ010000001.1"/>
</dbReference>
<sequence>MRIVTAQELESWLSSGEVLEKDARGPKVLALPDGYFLKIFHTRRHPLLARLRPAAKHFARNAHLLNALGIATPTVTETFWLDPKSGLSGCLYRPLPGTSLESLYTASPEAFNDLLPRLAIFIRTLHRKKIYFRSLHLGNILLLPDDSFGLIDFLDLKRNVLPLSAWHTKRNLKHLESYLNRKKLTDFPFKKLLKLYKIYS</sequence>
<name>A0ABT4XAS8_9PSED</name>
<keyword evidence="1" id="KW-0808">Transferase</keyword>
<protein>
    <submittedName>
        <fullName evidence="1">Lipopolysaccharide kinase InaA family protein</fullName>
    </submittedName>
</protein>
<dbReference type="InterPro" id="IPR011009">
    <property type="entry name" value="Kinase-like_dom_sf"/>
</dbReference>
<proteinExistence type="predicted"/>
<keyword evidence="1" id="KW-0418">Kinase</keyword>
<dbReference type="EMBL" id="JAQJZJ010000001">
    <property type="protein sequence ID" value="MDA7084925.1"/>
    <property type="molecule type" value="Genomic_DNA"/>
</dbReference>
<comment type="caution">
    <text evidence="1">The sequence shown here is derived from an EMBL/GenBank/DDBJ whole genome shotgun (WGS) entry which is preliminary data.</text>
</comment>
<gene>
    <name evidence="1" type="ORF">PH586_00795</name>
</gene>
<evidence type="ECO:0000313" key="1">
    <source>
        <dbReference type="EMBL" id="MDA7084925.1"/>
    </source>
</evidence>
<reference evidence="1 2" key="1">
    <citation type="submission" date="2023-01" db="EMBL/GenBank/DDBJ databases">
        <title>Pseudomonas SA3-5T sp. nov., isolated from tidal flat sediment.</title>
        <authorList>
            <person name="Kim H.S."/>
            <person name="Kim J.-S."/>
            <person name="Suh M.K."/>
            <person name="Eom M.K."/>
            <person name="Lee J.-S."/>
        </authorList>
    </citation>
    <scope>NUCLEOTIDE SEQUENCE [LARGE SCALE GENOMIC DNA]</scope>
    <source>
        <strain evidence="1 2">SA3-5</strain>
    </source>
</reference>